<evidence type="ECO:0000256" key="3">
    <source>
        <dbReference type="PROSITE-ProRule" id="PRU00302"/>
    </source>
</evidence>
<protein>
    <recommendedName>
        <fullName evidence="8">Sushi, von Willebrand factor type A, EGF and pentraxin domain-containing protein 1-like</fullName>
    </recommendedName>
</protein>
<dbReference type="InterPro" id="IPR035976">
    <property type="entry name" value="Sushi/SCR/CCP_sf"/>
</dbReference>
<dbReference type="InterPro" id="IPR043555">
    <property type="entry name" value="SRPX-like"/>
</dbReference>
<dbReference type="Gene3D" id="2.10.50.10">
    <property type="entry name" value="Tumor Necrosis Factor Receptor, subunit A, domain 2"/>
    <property type="match status" value="1"/>
</dbReference>
<dbReference type="SMART" id="SM01411">
    <property type="entry name" value="Ephrin_rec_like"/>
    <property type="match status" value="1"/>
</dbReference>
<dbReference type="PANTHER" id="PTHR46343:SF2">
    <property type="entry name" value="SUSHI_VON WILLEBRAND FACTOR TYPE A_EGF_PENTRAXIN DOMAIN-CONTAINING 1"/>
    <property type="match status" value="1"/>
</dbReference>
<dbReference type="Pfam" id="PF00084">
    <property type="entry name" value="Sushi"/>
    <property type="match status" value="4"/>
</dbReference>
<feature type="disulfide bond" evidence="3">
    <location>
        <begin position="358"/>
        <end position="385"/>
    </location>
</feature>
<dbReference type="Gene3D" id="2.10.70.10">
    <property type="entry name" value="Complement Module, domain 1"/>
    <property type="match status" value="4"/>
</dbReference>
<dbReference type="Pfam" id="PF07699">
    <property type="entry name" value="Ephrin_rec_like"/>
    <property type="match status" value="1"/>
</dbReference>
<reference evidence="6 7" key="1">
    <citation type="journal article" date="2023" name="Sci. Data">
        <title>Genome assembly of the Korean intertidal mud-creeper Batillaria attramentaria.</title>
        <authorList>
            <person name="Patra A.K."/>
            <person name="Ho P.T."/>
            <person name="Jun S."/>
            <person name="Lee S.J."/>
            <person name="Kim Y."/>
            <person name="Won Y.J."/>
        </authorList>
    </citation>
    <scope>NUCLEOTIDE SEQUENCE [LARGE SCALE GENOMIC DNA]</scope>
    <source>
        <strain evidence="6">Wonlab-2016</strain>
    </source>
</reference>
<feature type="domain" description="Sushi" evidence="5">
    <location>
        <begin position="129"/>
        <end position="187"/>
    </location>
</feature>
<dbReference type="InterPro" id="IPR003410">
    <property type="entry name" value="HYR_dom"/>
</dbReference>
<evidence type="ECO:0000313" key="7">
    <source>
        <dbReference type="Proteomes" id="UP001519460"/>
    </source>
</evidence>
<dbReference type="PANTHER" id="PTHR46343">
    <property type="entry name" value="HYR DOMAIN-CONTAINING PROTEIN"/>
    <property type="match status" value="1"/>
</dbReference>
<dbReference type="Proteomes" id="UP001519460">
    <property type="component" value="Unassembled WGS sequence"/>
</dbReference>
<keyword evidence="2 3" id="KW-1015">Disulfide bond</keyword>
<feature type="domain" description="Sushi" evidence="5">
    <location>
        <begin position="471"/>
        <end position="548"/>
    </location>
</feature>
<dbReference type="SUPFAM" id="SSF57535">
    <property type="entry name" value="Complement control module/SCR domain"/>
    <property type="match status" value="4"/>
</dbReference>
<feature type="non-terminal residue" evidence="6">
    <location>
        <position position="1"/>
    </location>
</feature>
<dbReference type="InterPro" id="IPR011641">
    <property type="entry name" value="Tyr-kin_ephrin_A/B_rcpt-like"/>
</dbReference>
<evidence type="ECO:0000313" key="6">
    <source>
        <dbReference type="EMBL" id="KAK7466020.1"/>
    </source>
</evidence>
<feature type="domain" description="Sushi" evidence="5">
    <location>
        <begin position="329"/>
        <end position="387"/>
    </location>
</feature>
<dbReference type="CDD" id="cd00033">
    <property type="entry name" value="CCP"/>
    <property type="match status" value="3"/>
</dbReference>
<accession>A0ABD0J9Z2</accession>
<keyword evidence="1" id="KW-0677">Repeat</keyword>
<evidence type="ECO:0008006" key="8">
    <source>
        <dbReference type="Google" id="ProtNLM"/>
    </source>
</evidence>
<sequence length="837" mass="89899">PTTTEAPKVCADVYSTCQELIQFAFCDASPDLARNCILVALVGFLGITTGATVRHSDAKCLDMQDDVISKNRACALAQEFVDAGFSCNNTWMETFNGHVTFGDNPYAHVCNAQINGVVYNYNCGPGSYVACPYAPNVAHGSRVCTDTIRLGSTCTTVCSAGYQLYGSQTTTCGSYGQWSHYFAVCQPISCGSPASVTGGQLVCPNGHDYGSSCTVQCHAGYRPSGATSVRCTQSGRWSHADPCYDVQPPQFPNGCPADMDVFSGPLESPVSVVWSDPLTTDNSGAKATVTSQPSSGSVLGLGNHTVTVKATDAMLNEASCSFVVTVKARTCQPLPAVPNGRMTCMRNNVEGSKCTLLCDNGFRRDGQTTLSCLTTGNWDSAVPSCTDVEPPVFVRGCPSNIQVYASPLPYDTMVNWTVPEVTDNSGLAIQLTSDVKPGASFPAGVTSVTYTATDVSGNNSTCQFNVTVTPLTCDAPNFDTTNSSGTQMIFDCPDGYVYGASCTLNCTQGYRLIGEEGITCKRDDSTHPPTMEWSWPGEAPSGKPHCNEDKCPALQPPTNGALSCFLGKLGWDCLMSCDASWEIPFTTSGLFFCLNSVGTWNTQVVPDCVVRVRPTSVRLQTQLFYSVDSCETSPDTFRDNFIERINNSTLKDLCVNVPSCTASNVEVTCGPVVTRKRRAALEDTDADSQEPMATPHILLSYDFRLKYEEGKRLPKETFQYYMRLKDTIFDNVKMHAQSGHLDVDNVPLDKSSIQQPIVHVDCPPGTLYRNENRLSIFSSGCGAGYYLSEVSTQCEACPVGSYTELDNATSCAPCPPGWSTPTTGSKNSSDCKATTHT</sequence>
<dbReference type="AlphaFoldDB" id="A0ABD0J9Z2"/>
<comment type="caution">
    <text evidence="3">Lacks conserved residue(s) required for the propagation of feature annotation.</text>
</comment>
<gene>
    <name evidence="6" type="ORF">BaRGS_00037421</name>
</gene>
<dbReference type="Pfam" id="PF02494">
    <property type="entry name" value="HYR"/>
    <property type="match status" value="2"/>
</dbReference>
<dbReference type="SMART" id="SM00032">
    <property type="entry name" value="CCP"/>
    <property type="match status" value="4"/>
</dbReference>
<evidence type="ECO:0000256" key="1">
    <source>
        <dbReference type="ARBA" id="ARBA00022737"/>
    </source>
</evidence>
<dbReference type="PROSITE" id="PS50923">
    <property type="entry name" value="SUSHI"/>
    <property type="match status" value="4"/>
</dbReference>
<keyword evidence="3" id="KW-0768">Sushi</keyword>
<comment type="caution">
    <text evidence="6">The sequence shown here is derived from an EMBL/GenBank/DDBJ whole genome shotgun (WGS) entry which is preliminary data.</text>
</comment>
<feature type="domain" description="HYR" evidence="4">
    <location>
        <begin position="386"/>
        <end position="470"/>
    </location>
</feature>
<evidence type="ECO:0000259" key="4">
    <source>
        <dbReference type="PROSITE" id="PS50825"/>
    </source>
</evidence>
<evidence type="ECO:0000256" key="2">
    <source>
        <dbReference type="ARBA" id="ARBA00023157"/>
    </source>
</evidence>
<dbReference type="InterPro" id="IPR000436">
    <property type="entry name" value="Sushi_SCR_CCP_dom"/>
</dbReference>
<feature type="domain" description="HYR" evidence="4">
    <location>
        <begin position="244"/>
        <end position="328"/>
    </location>
</feature>
<dbReference type="EMBL" id="JACVVK020000560">
    <property type="protein sequence ID" value="KAK7466020.1"/>
    <property type="molecule type" value="Genomic_DNA"/>
</dbReference>
<keyword evidence="7" id="KW-1185">Reference proteome</keyword>
<proteinExistence type="predicted"/>
<evidence type="ECO:0000259" key="5">
    <source>
        <dbReference type="PROSITE" id="PS50923"/>
    </source>
</evidence>
<feature type="domain" description="Sushi" evidence="5">
    <location>
        <begin position="188"/>
        <end position="245"/>
    </location>
</feature>
<name>A0ABD0J9Z2_9CAEN</name>
<feature type="disulfide bond" evidence="3">
    <location>
        <begin position="158"/>
        <end position="185"/>
    </location>
</feature>
<organism evidence="6 7">
    <name type="scientific">Batillaria attramentaria</name>
    <dbReference type="NCBI Taxonomy" id="370345"/>
    <lineage>
        <taxon>Eukaryota</taxon>
        <taxon>Metazoa</taxon>
        <taxon>Spiralia</taxon>
        <taxon>Lophotrochozoa</taxon>
        <taxon>Mollusca</taxon>
        <taxon>Gastropoda</taxon>
        <taxon>Caenogastropoda</taxon>
        <taxon>Sorbeoconcha</taxon>
        <taxon>Cerithioidea</taxon>
        <taxon>Batillariidae</taxon>
        <taxon>Batillaria</taxon>
    </lineage>
</organism>
<dbReference type="PROSITE" id="PS50825">
    <property type="entry name" value="HYR"/>
    <property type="match status" value="2"/>
</dbReference>